<keyword evidence="10" id="KW-1185">Reference proteome</keyword>
<dbReference type="Pfam" id="PF01138">
    <property type="entry name" value="RNase_PH"/>
    <property type="match status" value="1"/>
</dbReference>
<dbReference type="InterPro" id="IPR033100">
    <property type="entry name" value="Rrp45"/>
</dbReference>
<dbReference type="FunCoup" id="A5DZH2">
    <property type="interactions" value="911"/>
</dbReference>
<feature type="domain" description="Exoribonuclease phosphorolytic" evidence="8">
    <location>
        <begin position="254"/>
        <end position="300"/>
    </location>
</feature>
<dbReference type="GO" id="GO:0016075">
    <property type="term" value="P:rRNA catabolic process"/>
    <property type="evidence" value="ECO:0007669"/>
    <property type="project" value="TreeGrafter"/>
</dbReference>
<evidence type="ECO:0000256" key="6">
    <source>
        <dbReference type="ARBA" id="ARBA00023242"/>
    </source>
</evidence>
<dbReference type="Gene3D" id="3.30.230.70">
    <property type="entry name" value="GHMP Kinase, N-terminal domain"/>
    <property type="match status" value="1"/>
</dbReference>
<evidence type="ECO:0000313" key="9">
    <source>
        <dbReference type="EMBL" id="EDK44580.1"/>
    </source>
</evidence>
<proteinExistence type="inferred from homology"/>
<dbReference type="GO" id="GO:0071028">
    <property type="term" value="P:nuclear mRNA surveillance"/>
    <property type="evidence" value="ECO:0007669"/>
    <property type="project" value="TreeGrafter"/>
</dbReference>
<dbReference type="GO" id="GO:0000176">
    <property type="term" value="C:nuclear exosome (RNase complex)"/>
    <property type="evidence" value="ECO:0007669"/>
    <property type="project" value="EnsemblFungi"/>
</dbReference>
<dbReference type="InParanoid" id="A5DZH2"/>
<dbReference type="InterPro" id="IPR036345">
    <property type="entry name" value="ExoRNase_PH_dom2_sf"/>
</dbReference>
<reference evidence="9 10" key="1">
    <citation type="journal article" date="2009" name="Nature">
        <title>Evolution of pathogenicity and sexual reproduction in eight Candida genomes.</title>
        <authorList>
            <person name="Butler G."/>
            <person name="Rasmussen M.D."/>
            <person name="Lin M.F."/>
            <person name="Santos M.A."/>
            <person name="Sakthikumar S."/>
            <person name="Munro C.A."/>
            <person name="Rheinbay E."/>
            <person name="Grabherr M."/>
            <person name="Forche A."/>
            <person name="Reedy J.L."/>
            <person name="Agrafioti I."/>
            <person name="Arnaud M.B."/>
            <person name="Bates S."/>
            <person name="Brown A.J."/>
            <person name="Brunke S."/>
            <person name="Costanzo M.C."/>
            <person name="Fitzpatrick D.A."/>
            <person name="de Groot P.W."/>
            <person name="Harris D."/>
            <person name="Hoyer L.L."/>
            <person name="Hube B."/>
            <person name="Klis F.M."/>
            <person name="Kodira C."/>
            <person name="Lennard N."/>
            <person name="Logue M.E."/>
            <person name="Martin R."/>
            <person name="Neiman A.M."/>
            <person name="Nikolaou E."/>
            <person name="Quail M.A."/>
            <person name="Quinn J."/>
            <person name="Santos M.C."/>
            <person name="Schmitzberger F.F."/>
            <person name="Sherlock G."/>
            <person name="Shah P."/>
            <person name="Silverstein K.A."/>
            <person name="Skrzypek M.S."/>
            <person name="Soll D."/>
            <person name="Staggs R."/>
            <person name="Stansfield I."/>
            <person name="Stumpf M.P."/>
            <person name="Sudbery P.E."/>
            <person name="Srikantha T."/>
            <person name="Zeng Q."/>
            <person name="Berman J."/>
            <person name="Berriman M."/>
            <person name="Heitman J."/>
            <person name="Gow N.A."/>
            <person name="Lorenz M.C."/>
            <person name="Birren B.W."/>
            <person name="Kellis M."/>
            <person name="Cuomo C.A."/>
        </authorList>
    </citation>
    <scope>NUCLEOTIDE SEQUENCE [LARGE SCALE GENOMIC DNA]</scope>
    <source>
        <strain evidence="10">ATCC 11503 / BCRC 21390 / CBS 2605 / JCM 1781 / NBRC 1676 / NRRL YB-4239</strain>
    </source>
</reference>
<dbReference type="GO" id="GO:0071035">
    <property type="term" value="P:nuclear polyadenylation-dependent rRNA catabolic process"/>
    <property type="evidence" value="ECO:0007669"/>
    <property type="project" value="EnsemblFungi"/>
</dbReference>
<evidence type="ECO:0000256" key="4">
    <source>
        <dbReference type="ARBA" id="ARBA00022490"/>
    </source>
</evidence>
<dbReference type="GO" id="GO:0000467">
    <property type="term" value="P:exonucleolytic trimming to generate mature 3'-end of 5.8S rRNA from tricistronic rRNA transcript (SSU-rRNA, 5.8S rRNA, LSU-rRNA)"/>
    <property type="evidence" value="ECO:0007669"/>
    <property type="project" value="EnsemblFungi"/>
</dbReference>
<dbReference type="GeneID" id="5233048"/>
<evidence type="ECO:0000256" key="1">
    <source>
        <dbReference type="ARBA" id="ARBA00004123"/>
    </source>
</evidence>
<dbReference type="InterPro" id="IPR050590">
    <property type="entry name" value="Exosome_comp_Rrp42_subfam"/>
</dbReference>
<keyword evidence="4" id="KW-0963">Cytoplasm</keyword>
<dbReference type="SUPFAM" id="SSF54211">
    <property type="entry name" value="Ribosomal protein S5 domain 2-like"/>
    <property type="match status" value="1"/>
</dbReference>
<dbReference type="EMBL" id="CH981526">
    <property type="protein sequence ID" value="EDK44580.1"/>
    <property type="molecule type" value="Genomic_DNA"/>
</dbReference>
<dbReference type="OMA" id="GPQFENG"/>
<organism evidence="9 10">
    <name type="scientific">Lodderomyces elongisporus (strain ATCC 11503 / CBS 2605 / JCM 1781 / NBRC 1676 / NRRL YB-4239)</name>
    <name type="common">Yeast</name>
    <name type="synonym">Saccharomyces elongisporus</name>
    <dbReference type="NCBI Taxonomy" id="379508"/>
    <lineage>
        <taxon>Eukaryota</taxon>
        <taxon>Fungi</taxon>
        <taxon>Dikarya</taxon>
        <taxon>Ascomycota</taxon>
        <taxon>Saccharomycotina</taxon>
        <taxon>Pichiomycetes</taxon>
        <taxon>Debaryomycetaceae</taxon>
        <taxon>Candida/Lodderomyces clade</taxon>
        <taxon>Lodderomyces</taxon>
    </lineage>
</organism>
<dbReference type="GO" id="GO:0005730">
    <property type="term" value="C:nucleolus"/>
    <property type="evidence" value="ECO:0007669"/>
    <property type="project" value="EnsemblFungi"/>
</dbReference>
<dbReference type="InterPro" id="IPR020568">
    <property type="entry name" value="Ribosomal_Su5_D2-typ_SF"/>
</dbReference>
<dbReference type="OrthoDB" id="10264038at2759"/>
<dbReference type="PANTHER" id="PTHR11097">
    <property type="entry name" value="EXOSOME COMPLEX EXONUCLEASE RIBOSOMAL RNA PROCESSING PROTEIN"/>
    <property type="match status" value="1"/>
</dbReference>
<dbReference type="GO" id="GO:0034473">
    <property type="term" value="P:U1 snRNA 3'-end processing"/>
    <property type="evidence" value="ECO:0007669"/>
    <property type="project" value="EnsemblFungi"/>
</dbReference>
<sequence>MSRHVELTANEKHFLHTALKSQLRLNGRSLMQLRDISIYLSPTEYGYVEVSFGSTKLSVRISASITKPYEDRPFEGIFVINSEISPMASLKFDTTRSQQQDEVLISRIIEKSIRRSNALDLENLCIIAGEQCWEITADLNFWNYDGGMIDIGCFATMLALSHFKKPDVSITHGGFGGSGNGGVNGVIIHDVNERQPVGLSILHIPICLTYSFFNLGSKEMNIKGDDDIDNDNDGDLYGEGQVQGEKEQGEVREVCILDADAMEEQLRDGSITITMNKNREIIQLSKNGGVPIDAQKLVEICHDSMQHIDKLTDLITKKIKESEEKRYNKENFKLLESSANR</sequence>
<dbReference type="GO" id="GO:0071038">
    <property type="term" value="P:TRAMP-dependent tRNA surveillance pathway"/>
    <property type="evidence" value="ECO:0007669"/>
    <property type="project" value="EnsemblFungi"/>
</dbReference>
<dbReference type="Proteomes" id="UP000001996">
    <property type="component" value="Unassembled WGS sequence"/>
</dbReference>
<dbReference type="PANTHER" id="PTHR11097:SF14">
    <property type="entry name" value="EXOSOME COMPLEX COMPONENT RRP45"/>
    <property type="match status" value="1"/>
</dbReference>
<protein>
    <submittedName>
        <fullName evidence="9">Uncharacterized protein</fullName>
    </submittedName>
</protein>
<dbReference type="eggNOG" id="KOG1614">
    <property type="taxonomic scope" value="Eukaryota"/>
</dbReference>
<evidence type="ECO:0000256" key="2">
    <source>
        <dbReference type="ARBA" id="ARBA00004496"/>
    </source>
</evidence>
<dbReference type="GO" id="GO:0034475">
    <property type="term" value="P:U4 snRNA 3'-end processing"/>
    <property type="evidence" value="ECO:0007669"/>
    <property type="project" value="EnsemblFungi"/>
</dbReference>
<dbReference type="SUPFAM" id="SSF55666">
    <property type="entry name" value="Ribonuclease PH domain 2-like"/>
    <property type="match status" value="1"/>
</dbReference>
<comment type="similarity">
    <text evidence="3">Belongs to the RNase PH family.</text>
</comment>
<gene>
    <name evidence="9" type="ORF">LELG_02759</name>
</gene>
<dbReference type="STRING" id="379508.A5DZH2"/>
<dbReference type="CDD" id="cd11368">
    <property type="entry name" value="RNase_PH_RRP45"/>
    <property type="match status" value="1"/>
</dbReference>
<dbReference type="KEGG" id="lel:PVL30_003603"/>
<dbReference type="GO" id="GO:0000177">
    <property type="term" value="C:cytoplasmic exosome (RNase complex)"/>
    <property type="evidence" value="ECO:0007669"/>
    <property type="project" value="EnsemblFungi"/>
</dbReference>
<name>A5DZH2_LODEL</name>
<dbReference type="InterPro" id="IPR001247">
    <property type="entry name" value="ExoRNase_PH_dom1"/>
</dbReference>
<dbReference type="InterPro" id="IPR027408">
    <property type="entry name" value="PNPase/RNase_PH_dom_sf"/>
</dbReference>
<evidence type="ECO:0000256" key="3">
    <source>
        <dbReference type="ARBA" id="ARBA00006678"/>
    </source>
</evidence>
<evidence type="ECO:0000313" key="10">
    <source>
        <dbReference type="Proteomes" id="UP000001996"/>
    </source>
</evidence>
<dbReference type="InterPro" id="IPR015847">
    <property type="entry name" value="ExoRNase_PH_dom2"/>
</dbReference>
<keyword evidence="5" id="KW-0694">RNA-binding</keyword>
<dbReference type="HOGENOM" id="CLU_038194_0_0_1"/>
<dbReference type="VEuPathDB" id="FungiDB:LELG_02759"/>
<comment type="subcellular location">
    <subcellularLocation>
        <location evidence="2">Cytoplasm</location>
    </subcellularLocation>
    <subcellularLocation>
        <location evidence="1">Nucleus</location>
    </subcellularLocation>
</comment>
<dbReference type="Pfam" id="PF03725">
    <property type="entry name" value="RNase_PH_C"/>
    <property type="match status" value="1"/>
</dbReference>
<dbReference type="AlphaFoldDB" id="A5DZH2"/>
<evidence type="ECO:0000259" key="8">
    <source>
        <dbReference type="Pfam" id="PF03725"/>
    </source>
</evidence>
<feature type="domain" description="Exoribonuclease phosphorolytic" evidence="7">
    <location>
        <begin position="32"/>
        <end position="166"/>
    </location>
</feature>
<accession>A5DZH2</accession>
<evidence type="ECO:0000256" key="5">
    <source>
        <dbReference type="ARBA" id="ARBA00022884"/>
    </source>
</evidence>
<keyword evidence="6" id="KW-0539">Nucleus</keyword>
<evidence type="ECO:0000259" key="7">
    <source>
        <dbReference type="Pfam" id="PF01138"/>
    </source>
</evidence>
<dbReference type="GO" id="GO:0035925">
    <property type="term" value="F:mRNA 3'-UTR AU-rich region binding"/>
    <property type="evidence" value="ECO:0007669"/>
    <property type="project" value="TreeGrafter"/>
</dbReference>
<dbReference type="GO" id="GO:0034476">
    <property type="term" value="P:U5 snRNA 3'-end processing"/>
    <property type="evidence" value="ECO:0007669"/>
    <property type="project" value="EnsemblFungi"/>
</dbReference>